<keyword evidence="1" id="KW-1133">Transmembrane helix</keyword>
<evidence type="ECO:0000313" key="2">
    <source>
        <dbReference type="EMBL" id="CBI16973.3"/>
    </source>
</evidence>
<reference evidence="3" key="1">
    <citation type="journal article" date="2007" name="Nature">
        <title>The grapevine genome sequence suggests ancestral hexaploidization in major angiosperm phyla.</title>
        <authorList>
            <consortium name="The French-Italian Public Consortium for Grapevine Genome Characterization."/>
            <person name="Jaillon O."/>
            <person name="Aury J.-M."/>
            <person name="Noel B."/>
            <person name="Policriti A."/>
            <person name="Clepet C."/>
            <person name="Casagrande A."/>
            <person name="Choisne N."/>
            <person name="Aubourg S."/>
            <person name="Vitulo N."/>
            <person name="Jubin C."/>
            <person name="Vezzi A."/>
            <person name="Legeai F."/>
            <person name="Hugueney P."/>
            <person name="Dasilva C."/>
            <person name="Horner D."/>
            <person name="Mica E."/>
            <person name="Jublot D."/>
            <person name="Poulain J."/>
            <person name="Bruyere C."/>
            <person name="Billault A."/>
            <person name="Segurens B."/>
            <person name="Gouyvenoux M."/>
            <person name="Ugarte E."/>
            <person name="Cattonaro F."/>
            <person name="Anthouard V."/>
            <person name="Vico V."/>
            <person name="Del Fabbro C."/>
            <person name="Alaux M."/>
            <person name="Di Gaspero G."/>
            <person name="Dumas V."/>
            <person name="Felice N."/>
            <person name="Paillard S."/>
            <person name="Juman I."/>
            <person name="Moroldo M."/>
            <person name="Scalabrin S."/>
            <person name="Canaguier A."/>
            <person name="Le Clainche I."/>
            <person name="Malacrida G."/>
            <person name="Durand E."/>
            <person name="Pesole G."/>
            <person name="Laucou V."/>
            <person name="Chatelet P."/>
            <person name="Merdinoglu D."/>
            <person name="Delledonne M."/>
            <person name="Pezzotti M."/>
            <person name="Lecharny A."/>
            <person name="Scarpelli C."/>
            <person name="Artiguenave F."/>
            <person name="Pe M.E."/>
            <person name="Valle G."/>
            <person name="Morgante M."/>
            <person name="Caboche M."/>
            <person name="Adam-Blondon A.-F."/>
            <person name="Weissenbach J."/>
            <person name="Quetier F."/>
            <person name="Wincker P."/>
        </authorList>
    </citation>
    <scope>NUCLEOTIDE SEQUENCE [LARGE SCALE GENOMIC DNA]</scope>
    <source>
        <strain evidence="3">cv. Pinot noir / PN40024</strain>
    </source>
</reference>
<dbReference type="Proteomes" id="UP000009183">
    <property type="component" value="Chromosome 18"/>
</dbReference>
<dbReference type="InParanoid" id="D7SMU4"/>
<sequence>MTLFCCSSCLSEGERAAKLLKITWVIFPFGVVATIAACLVIFCSQALSYSDPCAKAILIYEFI</sequence>
<dbReference type="OrthoDB" id="9979195at2759"/>
<dbReference type="AlphaFoldDB" id="D7SMU4"/>
<dbReference type="PaxDb" id="29760-VIT_18s0089g01100.t01"/>
<dbReference type="STRING" id="29760.D7SMU4"/>
<evidence type="ECO:0000313" key="3">
    <source>
        <dbReference type="Proteomes" id="UP000009183"/>
    </source>
</evidence>
<proteinExistence type="predicted"/>
<evidence type="ECO:0000256" key="1">
    <source>
        <dbReference type="SAM" id="Phobius"/>
    </source>
</evidence>
<name>D7SMU4_VITVI</name>
<keyword evidence="1" id="KW-0472">Membrane</keyword>
<organism evidence="2 3">
    <name type="scientific">Vitis vinifera</name>
    <name type="common">Grape</name>
    <dbReference type="NCBI Taxonomy" id="29760"/>
    <lineage>
        <taxon>Eukaryota</taxon>
        <taxon>Viridiplantae</taxon>
        <taxon>Streptophyta</taxon>
        <taxon>Embryophyta</taxon>
        <taxon>Tracheophyta</taxon>
        <taxon>Spermatophyta</taxon>
        <taxon>Magnoliopsida</taxon>
        <taxon>eudicotyledons</taxon>
        <taxon>Gunneridae</taxon>
        <taxon>Pentapetalae</taxon>
        <taxon>rosids</taxon>
        <taxon>Vitales</taxon>
        <taxon>Vitaceae</taxon>
        <taxon>Viteae</taxon>
        <taxon>Vitis</taxon>
    </lineage>
</organism>
<keyword evidence="1" id="KW-0812">Transmembrane</keyword>
<dbReference type="HOGENOM" id="CLU_2890371_0_0_1"/>
<keyword evidence="3" id="KW-1185">Reference proteome</keyword>
<dbReference type="EMBL" id="FN594956">
    <property type="protein sequence ID" value="CBI16973.3"/>
    <property type="molecule type" value="Genomic_DNA"/>
</dbReference>
<feature type="transmembrane region" description="Helical" evidence="1">
    <location>
        <begin position="26"/>
        <end position="47"/>
    </location>
</feature>
<protein>
    <submittedName>
        <fullName evidence="2">Uncharacterized protein</fullName>
    </submittedName>
</protein>
<gene>
    <name evidence="2" type="ordered locus">VIT_18s0089g01100</name>
</gene>
<accession>D7SMU4</accession>